<evidence type="ECO:0000313" key="1">
    <source>
        <dbReference type="EMBL" id="GAJ09545.1"/>
    </source>
</evidence>
<organism evidence="1">
    <name type="scientific">marine sediment metagenome</name>
    <dbReference type="NCBI Taxonomy" id="412755"/>
    <lineage>
        <taxon>unclassified sequences</taxon>
        <taxon>metagenomes</taxon>
        <taxon>ecological metagenomes</taxon>
    </lineage>
</organism>
<name>X1VM66_9ZZZZ</name>
<gene>
    <name evidence="1" type="ORF">S12H4_50883</name>
</gene>
<proteinExistence type="predicted"/>
<protein>
    <submittedName>
        <fullName evidence="1">Uncharacterized protein</fullName>
    </submittedName>
</protein>
<accession>X1VM66</accession>
<dbReference type="EMBL" id="BARW01032097">
    <property type="protein sequence ID" value="GAJ09545.1"/>
    <property type="molecule type" value="Genomic_DNA"/>
</dbReference>
<dbReference type="AlphaFoldDB" id="X1VM66"/>
<reference evidence="1" key="1">
    <citation type="journal article" date="2014" name="Front. Microbiol.">
        <title>High frequency of phylogenetically diverse reductive dehalogenase-homologous genes in deep subseafloor sedimentary metagenomes.</title>
        <authorList>
            <person name="Kawai M."/>
            <person name="Futagami T."/>
            <person name="Toyoda A."/>
            <person name="Takaki Y."/>
            <person name="Nishi S."/>
            <person name="Hori S."/>
            <person name="Arai W."/>
            <person name="Tsubouchi T."/>
            <person name="Morono Y."/>
            <person name="Uchiyama I."/>
            <person name="Ito T."/>
            <person name="Fujiyama A."/>
            <person name="Inagaki F."/>
            <person name="Takami H."/>
        </authorList>
    </citation>
    <scope>NUCLEOTIDE SEQUENCE</scope>
    <source>
        <strain evidence="1">Expedition CK06-06</strain>
    </source>
</reference>
<comment type="caution">
    <text evidence="1">The sequence shown here is derived from an EMBL/GenBank/DDBJ whole genome shotgun (WGS) entry which is preliminary data.</text>
</comment>
<sequence length="99" mass="11725">MHIEIDIPTYAIENIAPMLEEYKKCSELIETLTLPPYLTDFIKDDKVMQPFLEEREKTITHLLEKKYKLMGKIKDVISKFVRTEAIERVSEKILKEELP</sequence>